<dbReference type="OrthoDB" id="29023at2759"/>
<evidence type="ECO:0000256" key="1">
    <source>
        <dbReference type="ARBA" id="ARBA00004141"/>
    </source>
</evidence>
<proteinExistence type="inferred from homology"/>
<evidence type="ECO:0000313" key="8">
    <source>
        <dbReference type="EMBL" id="PNR43292.1"/>
    </source>
</evidence>
<dbReference type="Pfam" id="PF05346">
    <property type="entry name" value="DUF747"/>
    <property type="match status" value="1"/>
</dbReference>
<reference evidence="8 10" key="1">
    <citation type="journal article" date="2008" name="Science">
        <title>The Physcomitrella genome reveals evolutionary insights into the conquest of land by plants.</title>
        <authorList>
            <person name="Rensing S."/>
            <person name="Lang D."/>
            <person name="Zimmer A."/>
            <person name="Terry A."/>
            <person name="Salamov A."/>
            <person name="Shapiro H."/>
            <person name="Nishiyama T."/>
            <person name="Perroud P.-F."/>
            <person name="Lindquist E."/>
            <person name="Kamisugi Y."/>
            <person name="Tanahashi T."/>
            <person name="Sakakibara K."/>
            <person name="Fujita T."/>
            <person name="Oishi K."/>
            <person name="Shin-I T."/>
            <person name="Kuroki Y."/>
            <person name="Toyoda A."/>
            <person name="Suzuki Y."/>
            <person name="Hashimoto A."/>
            <person name="Yamaguchi K."/>
            <person name="Sugano A."/>
            <person name="Kohara Y."/>
            <person name="Fujiyama A."/>
            <person name="Anterola A."/>
            <person name="Aoki S."/>
            <person name="Ashton N."/>
            <person name="Barbazuk W.B."/>
            <person name="Barker E."/>
            <person name="Bennetzen J."/>
            <person name="Bezanilla M."/>
            <person name="Blankenship R."/>
            <person name="Cho S.H."/>
            <person name="Dutcher S."/>
            <person name="Estelle M."/>
            <person name="Fawcett J.A."/>
            <person name="Gundlach H."/>
            <person name="Hanada K."/>
            <person name="Heyl A."/>
            <person name="Hicks K.A."/>
            <person name="Hugh J."/>
            <person name="Lohr M."/>
            <person name="Mayer K."/>
            <person name="Melkozernov A."/>
            <person name="Murata T."/>
            <person name="Nelson D."/>
            <person name="Pils B."/>
            <person name="Prigge M."/>
            <person name="Reiss B."/>
            <person name="Renner T."/>
            <person name="Rombauts S."/>
            <person name="Rushton P."/>
            <person name="Sanderfoot A."/>
            <person name="Schween G."/>
            <person name="Shiu S.-H."/>
            <person name="Stueber K."/>
            <person name="Theodoulou F.L."/>
            <person name="Tu H."/>
            <person name="Van de Peer Y."/>
            <person name="Verrier P.J."/>
            <person name="Waters E."/>
            <person name="Wood A."/>
            <person name="Yang L."/>
            <person name="Cove D."/>
            <person name="Cuming A."/>
            <person name="Hasebe M."/>
            <person name="Lucas S."/>
            <person name="Mishler D.B."/>
            <person name="Reski R."/>
            <person name="Grigoriev I."/>
            <person name="Quatrano R.S."/>
            <person name="Boore J.L."/>
        </authorList>
    </citation>
    <scope>NUCLEOTIDE SEQUENCE [LARGE SCALE GENOMIC DNA]</scope>
    <source>
        <strain evidence="9 10">cv. Gransden 2004</strain>
    </source>
</reference>
<keyword evidence="3 7" id="KW-0812">Transmembrane</keyword>
<dbReference type="Gramene" id="Pp3c12_1050V3.1">
    <property type="protein sequence ID" value="Pp3c12_1050V3.1"/>
    <property type="gene ID" value="Pp3c12_1050"/>
</dbReference>
<gene>
    <name evidence="9" type="primary">LOC112289761</name>
    <name evidence="8" type="ORF">PHYPA_015672</name>
</gene>
<keyword evidence="4 7" id="KW-1133">Transmembrane helix</keyword>
<reference evidence="8 10" key="2">
    <citation type="journal article" date="2018" name="Plant J.">
        <title>The Physcomitrella patens chromosome-scale assembly reveals moss genome structure and evolution.</title>
        <authorList>
            <person name="Lang D."/>
            <person name="Ullrich K.K."/>
            <person name="Murat F."/>
            <person name="Fuchs J."/>
            <person name="Jenkins J."/>
            <person name="Haas F.B."/>
            <person name="Piednoel M."/>
            <person name="Gundlach H."/>
            <person name="Van Bel M."/>
            <person name="Meyberg R."/>
            <person name="Vives C."/>
            <person name="Morata J."/>
            <person name="Symeonidi A."/>
            <person name="Hiss M."/>
            <person name="Muchero W."/>
            <person name="Kamisugi Y."/>
            <person name="Saleh O."/>
            <person name="Blanc G."/>
            <person name="Decker E.L."/>
            <person name="van Gessel N."/>
            <person name="Grimwood J."/>
            <person name="Hayes R.D."/>
            <person name="Graham S.W."/>
            <person name="Gunter L.E."/>
            <person name="McDaniel S.F."/>
            <person name="Hoernstein S.N.W."/>
            <person name="Larsson A."/>
            <person name="Li F.W."/>
            <person name="Perroud P.F."/>
            <person name="Phillips J."/>
            <person name="Ranjan P."/>
            <person name="Rokshar D.S."/>
            <person name="Rothfels C.J."/>
            <person name="Schneider L."/>
            <person name="Shu S."/>
            <person name="Stevenson D.W."/>
            <person name="Thummler F."/>
            <person name="Tillich M."/>
            <person name="Villarreal Aguilar J.C."/>
            <person name="Widiez T."/>
            <person name="Wong G.K."/>
            <person name="Wymore A."/>
            <person name="Zhang Y."/>
            <person name="Zimmer A.D."/>
            <person name="Quatrano R.S."/>
            <person name="Mayer K.F.X."/>
            <person name="Goodstein D."/>
            <person name="Casacuberta J.M."/>
            <person name="Vandepoele K."/>
            <person name="Reski R."/>
            <person name="Cuming A.C."/>
            <person name="Tuskan G.A."/>
            <person name="Maumus F."/>
            <person name="Salse J."/>
            <person name="Schmutz J."/>
            <person name="Rensing S.A."/>
        </authorList>
    </citation>
    <scope>NUCLEOTIDE SEQUENCE [LARGE SCALE GENOMIC DNA]</scope>
    <source>
        <strain evidence="9 10">cv. Gransden 2004</strain>
    </source>
</reference>
<evidence type="ECO:0000256" key="7">
    <source>
        <dbReference type="SAM" id="Phobius"/>
    </source>
</evidence>
<protein>
    <submittedName>
        <fullName evidence="8 9">Uncharacterized protein</fullName>
    </submittedName>
</protein>
<dbReference type="PANTHER" id="PTHR13317">
    <property type="entry name" value="TRANSMEMBRANE ANTERIOR POSTERIOR TRANSFORMATION PROTEIN 1 HOMOLOG"/>
    <property type="match status" value="1"/>
</dbReference>
<comment type="similarity">
    <text evidence="2">Belongs to the TAPT1 family.</text>
</comment>
<evidence type="ECO:0000256" key="6">
    <source>
        <dbReference type="SAM" id="MobiDB-lite"/>
    </source>
</evidence>
<reference evidence="9" key="3">
    <citation type="submission" date="2020-12" db="UniProtKB">
        <authorList>
            <consortium name="EnsemblPlants"/>
        </authorList>
    </citation>
    <scope>IDENTIFICATION</scope>
</reference>
<comment type="subcellular location">
    <subcellularLocation>
        <location evidence="1">Membrane</location>
        <topology evidence="1">Multi-pass membrane protein</topology>
    </subcellularLocation>
</comment>
<dbReference type="EMBL" id="ABEU02000012">
    <property type="protein sequence ID" value="PNR43292.1"/>
    <property type="molecule type" value="Genomic_DNA"/>
</dbReference>
<evidence type="ECO:0000256" key="2">
    <source>
        <dbReference type="ARBA" id="ARBA00008803"/>
    </source>
</evidence>
<sequence>MDNYGRRRRTGVYELLTVDTSGDDEEVGRQEEQSLPPTAKIKGKRRKHKHRKMGQNIGFEMVLGEKDLGDVAEENEVSSTLGLISVSPQRNIDLGILPVSDVGALKEMIQMRAGDILADLRLEPVVDLRGVSVMDFDDVTKEALKSKDAEQKFRIQNLTATNTTPAADLQQLGQNSLLITENLRNLASGVPGPGVLHRELSLKSRSVETLISHGLEDKILDFGSEIRPEFVSSYDKIYSDNALNDGCAPDLRLSLPIDQSAGQTSLVAPDFNIVSGYSPRGGQREPMFAPGQISTELRQRAVEKLPSSPVQGNGVEKHPIPRLVSLKMQKPDADPSYPGHVDVVEQSLGSRVPPLPRPLLSSYETPHLTEWERLMAANSEYPAVVGLSPINYLREEFQRGSLSERHPSHGIQQRRERIYNTMFHVPWRCELLIDVGFFVCLDSFLSLFTVMPARIIMFLWQRILHWRQFQRPYAAELSDFASLIILVLGVAVLQQADISFIYHYIRGQATIKLYVVFNVLEIFDKLCQSFGGDVLQILLNSAVAIGDSPPERLIKQWAQFILDQSIAIVSFLVHSLVIMSQAITVSAAINSQNNALLTLLISNNFAEIKSNVFKRVAKENLHKMAYHDTVERFHIMAHLLFVLAQNIQNSEDTWLWNFAYNAGMVVLCEVLVDVIKHSFLAKFNEIKPSAYSEFLQALCKQTLNSHSHEVHKTLHFVPLAPACVVLRVLIPLYATFLPQGPLLHRVVGIIILGGGTYIILLALKILVGLGLQMHAAWYLKRCKHKEGHHLHAD</sequence>
<dbReference type="PANTHER" id="PTHR13317:SF4">
    <property type="entry name" value="TRANSMEMBRANE ANTERIOR POSTERIOR TRANSFORMATION PROTEIN 1 HOMOLOG"/>
    <property type="match status" value="1"/>
</dbReference>
<dbReference type="STRING" id="3218.A0A2K1JP08"/>
<dbReference type="FunCoup" id="A0A2K1JP08">
    <property type="interactions" value="3163"/>
</dbReference>
<feature type="transmembrane region" description="Helical" evidence="7">
    <location>
        <begin position="480"/>
        <end position="505"/>
    </location>
</feature>
<feature type="transmembrane region" description="Helical" evidence="7">
    <location>
        <begin position="746"/>
        <end position="771"/>
    </location>
</feature>
<dbReference type="EnsemblPlants" id="Pp3c12_1050V3.1">
    <property type="protein sequence ID" value="Pp3c12_1050V3.1"/>
    <property type="gene ID" value="Pp3c12_1050"/>
</dbReference>
<dbReference type="RefSeq" id="XP_024391062.1">
    <property type="nucleotide sequence ID" value="XM_024535294.2"/>
</dbReference>
<dbReference type="InterPro" id="IPR008010">
    <property type="entry name" value="Tatp1"/>
</dbReference>
<evidence type="ECO:0000313" key="10">
    <source>
        <dbReference type="Proteomes" id="UP000006727"/>
    </source>
</evidence>
<accession>A0A2K1JP08</accession>
<dbReference type="GO" id="GO:0005789">
    <property type="term" value="C:endoplasmic reticulum membrane"/>
    <property type="evidence" value="ECO:0000318"/>
    <property type="project" value="GO_Central"/>
</dbReference>
<dbReference type="RefSeq" id="XP_024391063.1">
    <property type="nucleotide sequence ID" value="XM_024535295.2"/>
</dbReference>
<dbReference type="Gramene" id="Pp3c12_1050V3.6">
    <property type="protein sequence ID" value="Pp3c12_1050V3.6"/>
    <property type="gene ID" value="Pp3c12_1050"/>
</dbReference>
<dbReference type="KEGG" id="ppp:112289761"/>
<keyword evidence="5 7" id="KW-0472">Membrane</keyword>
<evidence type="ECO:0000256" key="5">
    <source>
        <dbReference type="ARBA" id="ARBA00023136"/>
    </source>
</evidence>
<feature type="transmembrane region" description="Helical" evidence="7">
    <location>
        <begin position="431"/>
        <end position="460"/>
    </location>
</feature>
<evidence type="ECO:0000256" key="4">
    <source>
        <dbReference type="ARBA" id="ARBA00022989"/>
    </source>
</evidence>
<dbReference type="GeneID" id="112289761"/>
<evidence type="ECO:0000256" key="3">
    <source>
        <dbReference type="ARBA" id="ARBA00022692"/>
    </source>
</evidence>
<dbReference type="EnsemblPlants" id="Pp3c12_1050V3.6">
    <property type="protein sequence ID" value="Pp3c12_1050V3.6"/>
    <property type="gene ID" value="Pp3c12_1050"/>
</dbReference>
<name>A0A2K1JP08_PHYPA</name>
<keyword evidence="10" id="KW-1185">Reference proteome</keyword>
<organism evidence="8">
    <name type="scientific">Physcomitrium patens</name>
    <name type="common">Spreading-leaved earth moss</name>
    <name type="synonym">Physcomitrella patens</name>
    <dbReference type="NCBI Taxonomy" id="3218"/>
    <lineage>
        <taxon>Eukaryota</taxon>
        <taxon>Viridiplantae</taxon>
        <taxon>Streptophyta</taxon>
        <taxon>Embryophyta</taxon>
        <taxon>Bryophyta</taxon>
        <taxon>Bryophytina</taxon>
        <taxon>Bryopsida</taxon>
        <taxon>Funariidae</taxon>
        <taxon>Funariales</taxon>
        <taxon>Funariaceae</taxon>
        <taxon>Physcomitrium</taxon>
    </lineage>
</organism>
<dbReference type="AlphaFoldDB" id="A0A2K1JP08"/>
<evidence type="ECO:0000313" key="9">
    <source>
        <dbReference type="EnsemblPlants" id="Pp3c12_1050V3.1"/>
    </source>
</evidence>
<feature type="region of interest" description="Disordered" evidence="6">
    <location>
        <begin position="20"/>
        <end position="50"/>
    </location>
</feature>
<feature type="transmembrane region" description="Helical" evidence="7">
    <location>
        <begin position="714"/>
        <end position="734"/>
    </location>
</feature>
<feature type="compositionally biased region" description="Basic residues" evidence="6">
    <location>
        <begin position="41"/>
        <end position="50"/>
    </location>
</feature>
<dbReference type="Proteomes" id="UP000006727">
    <property type="component" value="Chromosome 12"/>
</dbReference>